<sequence length="151" mass="16293">MKVAPLVGFLVVVAVIDLAHGRPLEVEKSPRDASVYVLGSLYNTAVSHNFSKSQAASDRNESEWNNTEMLNGVQKSQQGDEASGTRHRQRRQLKSGGGGVLIYSGGDAANLAVAFKGSESQAAENDQKSGYNNQNLGMGESMIDEENEEEY</sequence>
<feature type="region of interest" description="Disordered" evidence="1">
    <location>
        <begin position="69"/>
        <end position="98"/>
    </location>
</feature>
<feature type="compositionally biased region" description="Polar residues" evidence="1">
    <location>
        <begin position="69"/>
        <end position="80"/>
    </location>
</feature>
<name>A0ABP1QXP8_9HEXA</name>
<reference evidence="3 4" key="1">
    <citation type="submission" date="2024-08" db="EMBL/GenBank/DDBJ databases">
        <authorList>
            <person name="Cucini C."/>
            <person name="Frati F."/>
        </authorList>
    </citation>
    <scope>NUCLEOTIDE SEQUENCE [LARGE SCALE GENOMIC DNA]</scope>
</reference>
<keyword evidence="4" id="KW-1185">Reference proteome</keyword>
<accession>A0ABP1QXP8</accession>
<proteinExistence type="predicted"/>
<feature type="region of interest" description="Disordered" evidence="1">
    <location>
        <begin position="118"/>
        <end position="151"/>
    </location>
</feature>
<dbReference type="Proteomes" id="UP001642540">
    <property type="component" value="Unassembled WGS sequence"/>
</dbReference>
<comment type="caution">
    <text evidence="3">The sequence shown here is derived from an EMBL/GenBank/DDBJ whole genome shotgun (WGS) entry which is preliminary data.</text>
</comment>
<feature type="signal peptide" evidence="2">
    <location>
        <begin position="1"/>
        <end position="21"/>
    </location>
</feature>
<evidence type="ECO:0000313" key="3">
    <source>
        <dbReference type="EMBL" id="CAL8114006.1"/>
    </source>
</evidence>
<keyword evidence="2" id="KW-0732">Signal</keyword>
<protein>
    <submittedName>
        <fullName evidence="3">Uncharacterized protein</fullName>
    </submittedName>
</protein>
<feature type="compositionally biased region" description="Acidic residues" evidence="1">
    <location>
        <begin position="142"/>
        <end position="151"/>
    </location>
</feature>
<dbReference type="EMBL" id="CAXLJM020000049">
    <property type="protein sequence ID" value="CAL8114006.1"/>
    <property type="molecule type" value="Genomic_DNA"/>
</dbReference>
<gene>
    <name evidence="3" type="ORF">ODALV1_LOCUS16270</name>
</gene>
<evidence type="ECO:0000256" key="2">
    <source>
        <dbReference type="SAM" id="SignalP"/>
    </source>
</evidence>
<feature type="chain" id="PRO_5045666382" evidence="2">
    <location>
        <begin position="22"/>
        <end position="151"/>
    </location>
</feature>
<evidence type="ECO:0000256" key="1">
    <source>
        <dbReference type="SAM" id="MobiDB-lite"/>
    </source>
</evidence>
<organism evidence="3 4">
    <name type="scientific">Orchesella dallaii</name>
    <dbReference type="NCBI Taxonomy" id="48710"/>
    <lineage>
        <taxon>Eukaryota</taxon>
        <taxon>Metazoa</taxon>
        <taxon>Ecdysozoa</taxon>
        <taxon>Arthropoda</taxon>
        <taxon>Hexapoda</taxon>
        <taxon>Collembola</taxon>
        <taxon>Entomobryomorpha</taxon>
        <taxon>Entomobryoidea</taxon>
        <taxon>Orchesellidae</taxon>
        <taxon>Orchesellinae</taxon>
        <taxon>Orchesella</taxon>
    </lineage>
</organism>
<evidence type="ECO:0000313" key="4">
    <source>
        <dbReference type="Proteomes" id="UP001642540"/>
    </source>
</evidence>
<feature type="compositionally biased region" description="Polar residues" evidence="1">
    <location>
        <begin position="118"/>
        <end position="136"/>
    </location>
</feature>